<evidence type="ECO:0008006" key="3">
    <source>
        <dbReference type="Google" id="ProtNLM"/>
    </source>
</evidence>
<protein>
    <recommendedName>
        <fullName evidence="3">Urease accessory protein UreD</fullName>
    </recommendedName>
</protein>
<comment type="caution">
    <text evidence="1">The sequence shown here is derived from an EMBL/GenBank/DDBJ whole genome shotgun (WGS) entry which is preliminary data.</text>
</comment>
<keyword evidence="2" id="KW-1185">Reference proteome</keyword>
<sequence>MDSANYSIAQLQWQEQLNGHWLLSLQITADNATDKNAVDFITARFSLNSGQPLNLFAIHSLSDNHWQLQFLCDSQIEVASDTCLQIIWSEKTLPLKADKLLMLGEELCMAPLFALAKQRQNHTNPTGDLVLLHAQKRFPFAIKPARFMVQGTPPEAIGACTLLEDWKIANRLCSEDFIAGCAQMSLAEMLAEWLKTALITEQHRPKNVIDEWHVILSATKSTTQECCELLNQASLKANSLKINLLCL</sequence>
<evidence type="ECO:0000313" key="1">
    <source>
        <dbReference type="EMBL" id="MBO1926920.1"/>
    </source>
</evidence>
<name>A0ABS3Q504_9GAMM</name>
<gene>
    <name evidence="1" type="ORF">J3998_04965</name>
</gene>
<evidence type="ECO:0000313" key="2">
    <source>
        <dbReference type="Proteomes" id="UP000664835"/>
    </source>
</evidence>
<reference evidence="1 2" key="1">
    <citation type="submission" date="2021-03" db="EMBL/GenBank/DDBJ databases">
        <title>Thiomicrorhabdus sp.nov.,novel sulfur-oxidizing bacteria isolated from coastal sediment.</title>
        <authorList>
            <person name="Liu X."/>
        </authorList>
    </citation>
    <scope>NUCLEOTIDE SEQUENCE [LARGE SCALE GENOMIC DNA]</scope>
    <source>
        <strain evidence="1 2">6S2-11</strain>
    </source>
</reference>
<dbReference type="EMBL" id="JAGETV010000006">
    <property type="protein sequence ID" value="MBO1926920.1"/>
    <property type="molecule type" value="Genomic_DNA"/>
</dbReference>
<dbReference type="Proteomes" id="UP000664835">
    <property type="component" value="Unassembled WGS sequence"/>
</dbReference>
<organism evidence="1 2">
    <name type="scientific">Thiomicrorhabdus marina</name>
    <dbReference type="NCBI Taxonomy" id="2818442"/>
    <lineage>
        <taxon>Bacteria</taxon>
        <taxon>Pseudomonadati</taxon>
        <taxon>Pseudomonadota</taxon>
        <taxon>Gammaproteobacteria</taxon>
        <taxon>Thiotrichales</taxon>
        <taxon>Piscirickettsiaceae</taxon>
        <taxon>Thiomicrorhabdus</taxon>
    </lineage>
</organism>
<accession>A0ABS3Q504</accession>
<proteinExistence type="predicted"/>
<dbReference type="RefSeq" id="WP_208148366.1">
    <property type="nucleotide sequence ID" value="NZ_JAGETV010000006.1"/>
</dbReference>